<dbReference type="EMBL" id="JAMQGO010000003">
    <property type="protein sequence ID" value="MCM2561799.1"/>
    <property type="molecule type" value="Genomic_DNA"/>
</dbReference>
<dbReference type="Proteomes" id="UP001203036">
    <property type="component" value="Unassembled WGS sequence"/>
</dbReference>
<keyword evidence="1" id="KW-0808">Transferase</keyword>
<protein>
    <submittedName>
        <fullName evidence="1">Class I SAM-dependent methyltransferase</fullName>
    </submittedName>
</protein>
<evidence type="ECO:0000313" key="2">
    <source>
        <dbReference type="Proteomes" id="UP001203036"/>
    </source>
</evidence>
<evidence type="ECO:0000313" key="1">
    <source>
        <dbReference type="EMBL" id="MCM2561799.1"/>
    </source>
</evidence>
<accession>A0ACC5ZTY1</accession>
<keyword evidence="2" id="KW-1185">Reference proteome</keyword>
<comment type="caution">
    <text evidence="1">The sequence shown here is derived from an EMBL/GenBank/DDBJ whole genome shotgun (WGS) entry which is preliminary data.</text>
</comment>
<keyword evidence="1" id="KW-0489">Methyltransferase</keyword>
<reference evidence="1" key="1">
    <citation type="submission" date="2022-06" db="EMBL/GenBank/DDBJ databases">
        <title>Lutimaribacter sp. EGI FJ00013, a novel bacterium isolated from a salt lake sediment enrichment.</title>
        <authorList>
            <person name="Gao L."/>
            <person name="Fang B.-Z."/>
            <person name="Li W.-J."/>
        </authorList>
    </citation>
    <scope>NUCLEOTIDE SEQUENCE</scope>
    <source>
        <strain evidence="1">EGI FJ00013</strain>
    </source>
</reference>
<name>A0ACC5ZTY1_9RHOB</name>
<proteinExistence type="predicted"/>
<sequence length="250" mass="27635">MDDLDLLIDLHRTAERQGPGSDEATRQALALSGLRGQRALRVADIGCGTGAATRVLAQDLDAQVMAVDVLPQFLEVLKAKAENAGLSNRIETLTASMDDLPFAHDSLDAIWSEGAIYNIGFEAGIKAWRPLLKPGGVLAVSELTWLTKTRPQELTDHWTQEYPQVATAAEKIAQLQAAGYVPVGYFPLGHDCWMEHYYSPMRARFSAFLAQHDTKAAQALVAAERCEIDLYERHSDYVSYGFYIARRLPD</sequence>
<organism evidence="1 2">
    <name type="scientific">Lutimaribacter degradans</name>
    <dbReference type="NCBI Taxonomy" id="2945989"/>
    <lineage>
        <taxon>Bacteria</taxon>
        <taxon>Pseudomonadati</taxon>
        <taxon>Pseudomonadota</taxon>
        <taxon>Alphaproteobacteria</taxon>
        <taxon>Rhodobacterales</taxon>
        <taxon>Roseobacteraceae</taxon>
        <taxon>Lutimaribacter</taxon>
    </lineage>
</organism>
<gene>
    <name evidence="1" type="ORF">M8744_06560</name>
</gene>